<dbReference type="PROSITE" id="PS51130">
    <property type="entry name" value="PDXT_SNO_2"/>
    <property type="match status" value="1"/>
</dbReference>
<dbReference type="PANTHER" id="PTHR31559:SF0">
    <property type="entry name" value="PYRIDOXAL 5'-PHOSPHATE SYNTHASE SUBUNIT SNO1-RELATED"/>
    <property type="match status" value="1"/>
</dbReference>
<dbReference type="UniPathway" id="UPA00245"/>
<proteinExistence type="inferred from homology"/>
<dbReference type="FunFam" id="3.40.50.880:FF:000010">
    <property type="entry name" value="uncharacterized protein LOC100176842 isoform X2"/>
    <property type="match status" value="1"/>
</dbReference>
<feature type="binding site" evidence="10 12">
    <location>
        <begin position="136"/>
        <end position="137"/>
    </location>
    <ligand>
        <name>L-glutamine</name>
        <dbReference type="ChEBI" id="CHEBI:58359"/>
    </ligand>
</feature>
<feature type="active site" description="Nucleophile" evidence="10 11">
    <location>
        <position position="80"/>
    </location>
</feature>
<comment type="similarity">
    <text evidence="1 10">Belongs to the glutaminase PdxT/SNO family.</text>
</comment>
<dbReference type="EC" id="3.5.1.2" evidence="10"/>
<dbReference type="EMBL" id="FSRN01000001">
    <property type="protein sequence ID" value="SIN86855.1"/>
    <property type="molecule type" value="Genomic_DNA"/>
</dbReference>
<keyword evidence="14" id="KW-1185">Reference proteome</keyword>
<evidence type="ECO:0000256" key="6">
    <source>
        <dbReference type="ARBA" id="ARBA00047992"/>
    </source>
</evidence>
<dbReference type="RefSeq" id="WP_034546715.1">
    <property type="nucleotide sequence ID" value="NZ_FSRN01000001.1"/>
</dbReference>
<dbReference type="SUPFAM" id="SSF52317">
    <property type="entry name" value="Class I glutamine amidotransferase-like"/>
    <property type="match status" value="1"/>
</dbReference>
<dbReference type="STRING" id="28230.SAMN05878443_0218"/>
<dbReference type="GO" id="GO:0005829">
    <property type="term" value="C:cytosol"/>
    <property type="evidence" value="ECO:0007669"/>
    <property type="project" value="TreeGrafter"/>
</dbReference>
<dbReference type="GO" id="GO:0004359">
    <property type="term" value="F:glutaminase activity"/>
    <property type="evidence" value="ECO:0007669"/>
    <property type="project" value="UniProtKB-UniRule"/>
</dbReference>
<dbReference type="GO" id="GO:0008614">
    <property type="term" value="P:pyridoxine metabolic process"/>
    <property type="evidence" value="ECO:0007669"/>
    <property type="project" value="TreeGrafter"/>
</dbReference>
<dbReference type="Proteomes" id="UP000184758">
    <property type="component" value="Unassembled WGS sequence"/>
</dbReference>
<dbReference type="NCBIfam" id="TIGR03800">
    <property type="entry name" value="PLP_synth_Pdx2"/>
    <property type="match status" value="1"/>
</dbReference>
<evidence type="ECO:0000313" key="14">
    <source>
        <dbReference type="Proteomes" id="UP000184758"/>
    </source>
</evidence>
<dbReference type="eggNOG" id="COG0311">
    <property type="taxonomic scope" value="Bacteria"/>
</dbReference>
<evidence type="ECO:0000256" key="7">
    <source>
        <dbReference type="ARBA" id="ARBA00049534"/>
    </source>
</evidence>
<accession>A0A1N6EUY7</accession>
<keyword evidence="3 10" id="KW-0663">Pyridoxal phosphate</keyword>
<keyword evidence="4 10" id="KW-0315">Glutamine amidotransferase</keyword>
<dbReference type="PROSITE" id="PS51273">
    <property type="entry name" value="GATASE_TYPE_1"/>
    <property type="match status" value="1"/>
</dbReference>
<evidence type="ECO:0000256" key="3">
    <source>
        <dbReference type="ARBA" id="ARBA00022898"/>
    </source>
</evidence>
<dbReference type="AlphaFoldDB" id="A0A1N6EUY7"/>
<dbReference type="GO" id="GO:1903600">
    <property type="term" value="C:glutaminase complex"/>
    <property type="evidence" value="ECO:0007669"/>
    <property type="project" value="TreeGrafter"/>
</dbReference>
<dbReference type="EC" id="4.3.3.6" evidence="10"/>
<dbReference type="CDD" id="cd01749">
    <property type="entry name" value="GATase1_PB"/>
    <property type="match status" value="1"/>
</dbReference>
<dbReference type="GO" id="GO:0006543">
    <property type="term" value="P:L-glutamine catabolic process"/>
    <property type="evidence" value="ECO:0007669"/>
    <property type="project" value="UniProtKB-UniRule"/>
</dbReference>
<evidence type="ECO:0000256" key="10">
    <source>
        <dbReference type="HAMAP-Rule" id="MF_01615"/>
    </source>
</evidence>
<dbReference type="PANTHER" id="PTHR31559">
    <property type="entry name" value="PYRIDOXAL 5'-PHOSPHATE SYNTHASE SUBUNIT SNO"/>
    <property type="match status" value="1"/>
</dbReference>
<dbReference type="InterPro" id="IPR029062">
    <property type="entry name" value="Class_I_gatase-like"/>
</dbReference>
<dbReference type="PIRSF" id="PIRSF005639">
    <property type="entry name" value="Glut_amidoT_SNO"/>
    <property type="match status" value="1"/>
</dbReference>
<reference evidence="14" key="1">
    <citation type="submission" date="2016-11" db="EMBL/GenBank/DDBJ databases">
        <authorList>
            <person name="Varghese N."/>
            <person name="Submissions S."/>
        </authorList>
    </citation>
    <scope>NUCLEOTIDE SEQUENCE [LARGE SCALE GENOMIC DNA]</scope>
    <source>
        <strain evidence="14">313</strain>
    </source>
</reference>
<evidence type="ECO:0000256" key="8">
    <source>
        <dbReference type="ARBA" id="ARBA00054599"/>
    </source>
</evidence>
<feature type="active site" description="Charge relay system" evidence="10 11">
    <location>
        <position position="174"/>
    </location>
</feature>
<dbReference type="OrthoDB" id="9810320at2"/>
<evidence type="ECO:0000256" key="11">
    <source>
        <dbReference type="PIRSR" id="PIRSR005639-1"/>
    </source>
</evidence>
<dbReference type="InterPro" id="IPR021196">
    <property type="entry name" value="PdxT/SNO_CS"/>
</dbReference>
<evidence type="ECO:0000256" key="2">
    <source>
        <dbReference type="ARBA" id="ARBA00022801"/>
    </source>
</evidence>
<dbReference type="GO" id="GO:0042823">
    <property type="term" value="P:pyridoxal phosphate biosynthetic process"/>
    <property type="evidence" value="ECO:0007669"/>
    <property type="project" value="UniProtKB-UniRule"/>
</dbReference>
<comment type="catalytic activity">
    <reaction evidence="7 10">
        <text>L-glutamine + H2O = L-glutamate + NH4(+)</text>
        <dbReference type="Rhea" id="RHEA:15889"/>
        <dbReference type="ChEBI" id="CHEBI:15377"/>
        <dbReference type="ChEBI" id="CHEBI:28938"/>
        <dbReference type="ChEBI" id="CHEBI:29985"/>
        <dbReference type="ChEBI" id="CHEBI:58359"/>
        <dbReference type="EC" id="3.5.1.2"/>
    </reaction>
</comment>
<dbReference type="HAMAP" id="MF_01615">
    <property type="entry name" value="PdxT"/>
    <property type="match status" value="1"/>
</dbReference>
<name>A0A1N6EUY7_9LACT</name>
<feature type="binding site" evidence="10 12">
    <location>
        <begin position="48"/>
        <end position="50"/>
    </location>
    <ligand>
        <name>L-glutamine</name>
        <dbReference type="ChEBI" id="CHEBI:58359"/>
    </ligand>
</feature>
<dbReference type="InterPro" id="IPR002161">
    <property type="entry name" value="PdxT/SNO"/>
</dbReference>
<organism evidence="13 14">
    <name type="scientific">Carnobacterium alterfunditum</name>
    <dbReference type="NCBI Taxonomy" id="28230"/>
    <lineage>
        <taxon>Bacteria</taxon>
        <taxon>Bacillati</taxon>
        <taxon>Bacillota</taxon>
        <taxon>Bacilli</taxon>
        <taxon>Lactobacillales</taxon>
        <taxon>Carnobacteriaceae</taxon>
        <taxon>Carnobacterium</taxon>
    </lineage>
</organism>
<gene>
    <name evidence="10" type="primary">pdxT</name>
    <name evidence="13" type="ORF">SAMN05878443_0218</name>
</gene>
<dbReference type="Pfam" id="PF01174">
    <property type="entry name" value="SNO"/>
    <property type="match status" value="1"/>
</dbReference>
<evidence type="ECO:0000256" key="12">
    <source>
        <dbReference type="PIRSR" id="PIRSR005639-2"/>
    </source>
</evidence>
<dbReference type="GO" id="GO:0036381">
    <property type="term" value="F:pyridoxal 5'-phosphate synthase (glutamine hydrolysing) activity"/>
    <property type="evidence" value="ECO:0007669"/>
    <property type="project" value="UniProtKB-UniRule"/>
</dbReference>
<comment type="pathway">
    <text evidence="10">Cofactor biosynthesis; pyridoxal 5'-phosphate biosynthesis.</text>
</comment>
<comment type="catalytic activity">
    <reaction evidence="6 10">
        <text>aldehydo-D-ribose 5-phosphate + D-glyceraldehyde 3-phosphate + L-glutamine = pyridoxal 5'-phosphate + L-glutamate + phosphate + 3 H2O + H(+)</text>
        <dbReference type="Rhea" id="RHEA:31507"/>
        <dbReference type="ChEBI" id="CHEBI:15377"/>
        <dbReference type="ChEBI" id="CHEBI:15378"/>
        <dbReference type="ChEBI" id="CHEBI:29985"/>
        <dbReference type="ChEBI" id="CHEBI:43474"/>
        <dbReference type="ChEBI" id="CHEBI:58273"/>
        <dbReference type="ChEBI" id="CHEBI:58359"/>
        <dbReference type="ChEBI" id="CHEBI:59776"/>
        <dbReference type="ChEBI" id="CHEBI:597326"/>
        <dbReference type="EC" id="4.3.3.6"/>
    </reaction>
</comment>
<keyword evidence="2 10" id="KW-0378">Hydrolase</keyword>
<comment type="subunit">
    <text evidence="9 10">In the presence of PdxS, forms a dodecamer of heterodimers. Only shows activity in the heterodimer.</text>
</comment>
<keyword evidence="5 10" id="KW-0456">Lyase</keyword>
<sequence length="190" mass="21011">MSKTIGVLDLQGAVTEHLIALKNLGVNAVSVKNTKDFDALDGLIIPGGESTAIGRLIREKELENRLRSFHKEKKAIFGTCAGLILCSTDESHTTDDLRLGFIDMEVERNGFGRQVDSFETSLRFSGIDQEVEAVFIRAPYIQSVGPNVKVLASVNQKIVAAEQENVLVTAYHPELTEDYAVLNYFLNKIR</sequence>
<evidence type="ECO:0000313" key="13">
    <source>
        <dbReference type="EMBL" id="SIN86855.1"/>
    </source>
</evidence>
<evidence type="ECO:0000256" key="4">
    <source>
        <dbReference type="ARBA" id="ARBA00022962"/>
    </source>
</evidence>
<comment type="function">
    <text evidence="8 10">Catalyzes the hydrolysis of glutamine to glutamate and ammonia as part of the biosynthesis of pyridoxal 5'-phosphate. The resulting ammonia molecule is channeled to the active site of PdxS.</text>
</comment>
<feature type="active site" description="Charge relay system" evidence="10 11">
    <location>
        <position position="172"/>
    </location>
</feature>
<evidence type="ECO:0000256" key="5">
    <source>
        <dbReference type="ARBA" id="ARBA00023239"/>
    </source>
</evidence>
<evidence type="ECO:0000256" key="1">
    <source>
        <dbReference type="ARBA" id="ARBA00008345"/>
    </source>
</evidence>
<evidence type="ECO:0000256" key="9">
    <source>
        <dbReference type="ARBA" id="ARBA00064749"/>
    </source>
</evidence>
<protein>
    <recommendedName>
        <fullName evidence="10">Pyridoxal 5'-phosphate synthase subunit PdxT</fullName>
        <ecNumber evidence="10">4.3.3.6</ecNumber>
    </recommendedName>
    <alternativeName>
        <fullName evidence="10">Pdx2</fullName>
    </alternativeName>
    <alternativeName>
        <fullName evidence="10">Pyridoxal 5'-phosphate synthase glutaminase subunit</fullName>
        <ecNumber evidence="10">3.5.1.2</ecNumber>
    </alternativeName>
</protein>
<feature type="binding site" evidence="10 12">
    <location>
        <position position="108"/>
    </location>
    <ligand>
        <name>L-glutamine</name>
        <dbReference type="ChEBI" id="CHEBI:58359"/>
    </ligand>
</feature>
<dbReference type="Gene3D" id="3.40.50.880">
    <property type="match status" value="1"/>
</dbReference>
<dbReference type="PROSITE" id="PS01236">
    <property type="entry name" value="PDXT_SNO_1"/>
    <property type="match status" value="1"/>
</dbReference>